<gene>
    <name evidence="1" type="ORF">rCG_61785</name>
</gene>
<evidence type="ECO:0000313" key="2">
    <source>
        <dbReference type="Proteomes" id="UP000234681"/>
    </source>
</evidence>
<protein>
    <submittedName>
        <fullName evidence="1">RCG61785</fullName>
    </submittedName>
</protein>
<feature type="non-terminal residue" evidence="1">
    <location>
        <position position="43"/>
    </location>
</feature>
<name>A6H9I2_RAT</name>
<accession>A6H9I2</accession>
<dbReference type="EMBL" id="CH473947">
    <property type="protein sequence ID" value="EDM02687.1"/>
    <property type="molecule type" value="Genomic_DNA"/>
</dbReference>
<dbReference type="AlphaFoldDB" id="A6H9I2"/>
<dbReference type="Proteomes" id="UP000234681">
    <property type="component" value="Chromosome 6"/>
</dbReference>
<organism evidence="1 2">
    <name type="scientific">Rattus norvegicus</name>
    <name type="common">Rat</name>
    <dbReference type="NCBI Taxonomy" id="10116"/>
    <lineage>
        <taxon>Eukaryota</taxon>
        <taxon>Metazoa</taxon>
        <taxon>Chordata</taxon>
        <taxon>Craniata</taxon>
        <taxon>Vertebrata</taxon>
        <taxon>Euteleostomi</taxon>
        <taxon>Mammalia</taxon>
        <taxon>Eutheria</taxon>
        <taxon>Euarchontoglires</taxon>
        <taxon>Glires</taxon>
        <taxon>Rodentia</taxon>
        <taxon>Myomorpha</taxon>
        <taxon>Muroidea</taxon>
        <taxon>Muridae</taxon>
        <taxon>Murinae</taxon>
        <taxon>Rattus</taxon>
    </lineage>
</organism>
<sequence>MVPNLGHCHSFYPQQDDLSTSEYISSLFLRQSQGLQKENQGQT</sequence>
<proteinExistence type="predicted"/>
<evidence type="ECO:0000313" key="1">
    <source>
        <dbReference type="EMBL" id="EDM02687.1"/>
    </source>
</evidence>
<reference evidence="2" key="1">
    <citation type="submission" date="2005-09" db="EMBL/GenBank/DDBJ databases">
        <authorList>
            <person name="Mural R.J."/>
            <person name="Li P.W."/>
            <person name="Adams M.D."/>
            <person name="Amanatides P.G."/>
            <person name="Baden-Tillson H."/>
            <person name="Barnstead M."/>
            <person name="Chin S.H."/>
            <person name="Dew I."/>
            <person name="Evans C.A."/>
            <person name="Ferriera S."/>
            <person name="Flanigan M."/>
            <person name="Fosler C."/>
            <person name="Glodek A."/>
            <person name="Gu Z."/>
            <person name="Holt R.A."/>
            <person name="Jennings D."/>
            <person name="Kraft C.L."/>
            <person name="Lu F."/>
            <person name="Nguyen T."/>
            <person name="Nusskern D.R."/>
            <person name="Pfannkoch C.M."/>
            <person name="Sitter C."/>
            <person name="Sutton G.G."/>
            <person name="Venter J.C."/>
            <person name="Wang Z."/>
            <person name="Woodage T."/>
            <person name="Zheng X.H."/>
            <person name="Zhong F."/>
        </authorList>
    </citation>
    <scope>NUCLEOTIDE SEQUENCE [LARGE SCALE GENOMIC DNA]</scope>
    <source>
        <strain>BN</strain>
        <strain evidence="2">Sprague-Dawley</strain>
    </source>
</reference>